<dbReference type="SUPFAM" id="SSF49785">
    <property type="entry name" value="Galactose-binding domain-like"/>
    <property type="match status" value="1"/>
</dbReference>
<dbReference type="InterPro" id="IPR008979">
    <property type="entry name" value="Galactose-bd-like_sf"/>
</dbReference>
<evidence type="ECO:0000313" key="1">
    <source>
        <dbReference type="EMBL" id="CAF1301922.1"/>
    </source>
</evidence>
<dbReference type="Proteomes" id="UP000663829">
    <property type="component" value="Unassembled WGS sequence"/>
</dbReference>
<dbReference type="OrthoDB" id="10050035at2759"/>
<protein>
    <submittedName>
        <fullName evidence="1">Uncharacterized protein</fullName>
    </submittedName>
</protein>
<sequence length="224" mass="24012">MLCPRDQILVILPRSTCTLTVTTSILTTTSTTTANTTSSASANTSSTVLTTTTTTVLTTTTTANVCLDSNALVTVLFTLSLIAPQNYTFYSYVYTATAGHTLGSLIFSLRNDPAYWFLDDVSVKSVSTSAELLTNGGFESGSLTSSWIYCNPVSGSSSSQVTMGNQRTGTYCYRDGSSNSYDYLSQKLTMISGSQYNISFWLASRLGVVVYTNGTVLAQVTLQF</sequence>
<dbReference type="Proteomes" id="UP000681722">
    <property type="component" value="Unassembled WGS sequence"/>
</dbReference>
<accession>A0A815DRG7</accession>
<proteinExistence type="predicted"/>
<keyword evidence="3" id="KW-1185">Reference proteome</keyword>
<reference evidence="1" key="1">
    <citation type="submission" date="2021-02" db="EMBL/GenBank/DDBJ databases">
        <authorList>
            <person name="Nowell W R."/>
        </authorList>
    </citation>
    <scope>NUCLEOTIDE SEQUENCE</scope>
</reference>
<name>A0A815DRG7_9BILA</name>
<dbReference type="EMBL" id="CAJOBC010037885">
    <property type="protein sequence ID" value="CAF4127649.1"/>
    <property type="molecule type" value="Genomic_DNA"/>
</dbReference>
<evidence type="ECO:0000313" key="2">
    <source>
        <dbReference type="EMBL" id="CAF4127649.1"/>
    </source>
</evidence>
<organism evidence="1 3">
    <name type="scientific">Didymodactylos carnosus</name>
    <dbReference type="NCBI Taxonomy" id="1234261"/>
    <lineage>
        <taxon>Eukaryota</taxon>
        <taxon>Metazoa</taxon>
        <taxon>Spiralia</taxon>
        <taxon>Gnathifera</taxon>
        <taxon>Rotifera</taxon>
        <taxon>Eurotatoria</taxon>
        <taxon>Bdelloidea</taxon>
        <taxon>Philodinida</taxon>
        <taxon>Philodinidae</taxon>
        <taxon>Didymodactylos</taxon>
    </lineage>
</organism>
<dbReference type="AlphaFoldDB" id="A0A815DRG7"/>
<comment type="caution">
    <text evidence="1">The sequence shown here is derived from an EMBL/GenBank/DDBJ whole genome shotgun (WGS) entry which is preliminary data.</text>
</comment>
<dbReference type="EMBL" id="CAJNOQ010012522">
    <property type="protein sequence ID" value="CAF1301922.1"/>
    <property type="molecule type" value="Genomic_DNA"/>
</dbReference>
<dbReference type="Gene3D" id="2.60.120.260">
    <property type="entry name" value="Galactose-binding domain-like"/>
    <property type="match status" value="1"/>
</dbReference>
<evidence type="ECO:0000313" key="3">
    <source>
        <dbReference type="Proteomes" id="UP000663829"/>
    </source>
</evidence>
<gene>
    <name evidence="1" type="ORF">GPM918_LOCUS28564</name>
    <name evidence="2" type="ORF">SRO942_LOCUS29074</name>
</gene>